<organism evidence="1 2">
    <name type="scientific">Pluteus cervinus</name>
    <dbReference type="NCBI Taxonomy" id="181527"/>
    <lineage>
        <taxon>Eukaryota</taxon>
        <taxon>Fungi</taxon>
        <taxon>Dikarya</taxon>
        <taxon>Basidiomycota</taxon>
        <taxon>Agaricomycotina</taxon>
        <taxon>Agaricomycetes</taxon>
        <taxon>Agaricomycetidae</taxon>
        <taxon>Agaricales</taxon>
        <taxon>Pluteineae</taxon>
        <taxon>Pluteaceae</taxon>
        <taxon>Pluteus</taxon>
    </lineage>
</organism>
<name>A0ACD3AN68_9AGAR</name>
<dbReference type="Proteomes" id="UP000308600">
    <property type="component" value="Unassembled WGS sequence"/>
</dbReference>
<evidence type="ECO:0000313" key="2">
    <source>
        <dbReference type="Proteomes" id="UP000308600"/>
    </source>
</evidence>
<keyword evidence="2" id="KW-1185">Reference proteome</keyword>
<protein>
    <submittedName>
        <fullName evidence="1">Uncharacterized protein</fullName>
    </submittedName>
</protein>
<reference evidence="1 2" key="1">
    <citation type="journal article" date="2019" name="Nat. Ecol. Evol.">
        <title>Megaphylogeny resolves global patterns of mushroom evolution.</title>
        <authorList>
            <person name="Varga T."/>
            <person name="Krizsan K."/>
            <person name="Foldi C."/>
            <person name="Dima B."/>
            <person name="Sanchez-Garcia M."/>
            <person name="Sanchez-Ramirez S."/>
            <person name="Szollosi G.J."/>
            <person name="Szarkandi J.G."/>
            <person name="Papp V."/>
            <person name="Albert L."/>
            <person name="Andreopoulos W."/>
            <person name="Angelini C."/>
            <person name="Antonin V."/>
            <person name="Barry K.W."/>
            <person name="Bougher N.L."/>
            <person name="Buchanan P."/>
            <person name="Buyck B."/>
            <person name="Bense V."/>
            <person name="Catcheside P."/>
            <person name="Chovatia M."/>
            <person name="Cooper J."/>
            <person name="Damon W."/>
            <person name="Desjardin D."/>
            <person name="Finy P."/>
            <person name="Geml J."/>
            <person name="Haridas S."/>
            <person name="Hughes K."/>
            <person name="Justo A."/>
            <person name="Karasinski D."/>
            <person name="Kautmanova I."/>
            <person name="Kiss B."/>
            <person name="Kocsube S."/>
            <person name="Kotiranta H."/>
            <person name="LaButti K.M."/>
            <person name="Lechner B.E."/>
            <person name="Liimatainen K."/>
            <person name="Lipzen A."/>
            <person name="Lukacs Z."/>
            <person name="Mihaltcheva S."/>
            <person name="Morgado L.N."/>
            <person name="Niskanen T."/>
            <person name="Noordeloos M.E."/>
            <person name="Ohm R.A."/>
            <person name="Ortiz-Santana B."/>
            <person name="Ovrebo C."/>
            <person name="Racz N."/>
            <person name="Riley R."/>
            <person name="Savchenko A."/>
            <person name="Shiryaev A."/>
            <person name="Soop K."/>
            <person name="Spirin V."/>
            <person name="Szebenyi C."/>
            <person name="Tomsovsky M."/>
            <person name="Tulloss R.E."/>
            <person name="Uehling J."/>
            <person name="Grigoriev I.V."/>
            <person name="Vagvolgyi C."/>
            <person name="Papp T."/>
            <person name="Martin F.M."/>
            <person name="Miettinen O."/>
            <person name="Hibbett D.S."/>
            <person name="Nagy L.G."/>
        </authorList>
    </citation>
    <scope>NUCLEOTIDE SEQUENCE [LARGE SCALE GENOMIC DNA]</scope>
    <source>
        <strain evidence="1 2">NL-1719</strain>
    </source>
</reference>
<accession>A0ACD3AN68</accession>
<evidence type="ECO:0000313" key="1">
    <source>
        <dbReference type="EMBL" id="TFK67373.1"/>
    </source>
</evidence>
<proteinExistence type="predicted"/>
<dbReference type="EMBL" id="ML208377">
    <property type="protein sequence ID" value="TFK67373.1"/>
    <property type="molecule type" value="Genomic_DNA"/>
</dbReference>
<gene>
    <name evidence="1" type="ORF">BDN72DRAFT_871310</name>
</gene>
<sequence length="247" mass="27583">MNNSPWWQPPQPQPANTGYYNPQHVYVPPQQYNAYWESILAWKPQLNSGPIKAAYRSPKYPSLNPILASDTTLLQLDIRKDPRTEVNSSVYFHNRHSPAVASSSPQIRLISKSFPWTIDIMSPVPITCEMVWDALYNGLQHNIVDSEWGLIVSTDKKHKDMVLKYAKRREGFGGGTGNIGVTPGNGNATGNGGTNGGAEGPKVYKRIDYLGDGTMFRGLEKDEEYESLRGMPDLKPVVETWVVKMSS</sequence>